<feature type="transmembrane region" description="Helical" evidence="1">
    <location>
        <begin position="41"/>
        <end position="63"/>
    </location>
</feature>
<accession>A0A455UCJ1</accession>
<evidence type="ECO:0008006" key="4">
    <source>
        <dbReference type="Google" id="ProtNLM"/>
    </source>
</evidence>
<feature type="transmembrane region" description="Helical" evidence="1">
    <location>
        <begin position="6"/>
        <end position="29"/>
    </location>
</feature>
<name>A0A455UCJ1_9GAMM</name>
<protein>
    <recommendedName>
        <fullName evidence="4">ABC3 transporter permease protein domain-containing protein</fullName>
    </recommendedName>
</protein>
<keyword evidence="1" id="KW-0472">Membrane</keyword>
<keyword evidence="1" id="KW-1133">Transmembrane helix</keyword>
<dbReference type="Proteomes" id="UP000320231">
    <property type="component" value="Chromosome"/>
</dbReference>
<gene>
    <name evidence="2" type="ORF">HSBAA_22200</name>
</gene>
<organism evidence="2 3">
    <name type="scientific">Vreelandella sulfidaeris</name>
    <dbReference type="NCBI Taxonomy" id="115553"/>
    <lineage>
        <taxon>Bacteria</taxon>
        <taxon>Pseudomonadati</taxon>
        <taxon>Pseudomonadota</taxon>
        <taxon>Gammaproteobacteria</taxon>
        <taxon>Oceanospirillales</taxon>
        <taxon>Halomonadaceae</taxon>
        <taxon>Vreelandella</taxon>
    </lineage>
</organism>
<sequence>MVTGLLALPLGIAITWGLVAIINVAAFGWRLPLYLFPSEMAVTLTTAVTVALLSAALPALRFWRTSPRTLLAEEANQ</sequence>
<dbReference type="KEGG" id="hsr:HSBAA_22200"/>
<proteinExistence type="predicted"/>
<dbReference type="AlphaFoldDB" id="A0A455UCJ1"/>
<evidence type="ECO:0000256" key="1">
    <source>
        <dbReference type="SAM" id="Phobius"/>
    </source>
</evidence>
<evidence type="ECO:0000313" key="3">
    <source>
        <dbReference type="Proteomes" id="UP000320231"/>
    </source>
</evidence>
<dbReference type="EMBL" id="AP019514">
    <property type="protein sequence ID" value="BBI60914.1"/>
    <property type="molecule type" value="Genomic_DNA"/>
</dbReference>
<evidence type="ECO:0000313" key="2">
    <source>
        <dbReference type="EMBL" id="BBI60914.1"/>
    </source>
</evidence>
<keyword evidence="1" id="KW-0812">Transmembrane</keyword>
<reference evidence="2 3" key="1">
    <citation type="journal article" date="2019" name="Microbiol. Resour. Announc.">
        <title>Complete Genome Sequence of Halomonas sulfidaeris Strain Esulfide1 Isolated from a Metal Sulfide Rock at a Depth of 2,200 Meters, Obtained Using Nanopore Sequencing.</title>
        <authorList>
            <person name="Saito M."/>
            <person name="Nishigata A."/>
            <person name="Galipon J."/>
            <person name="Arakawa K."/>
        </authorList>
    </citation>
    <scope>NUCLEOTIDE SEQUENCE [LARGE SCALE GENOMIC DNA]</scope>
    <source>
        <strain evidence="2 3">ATCC BAA-803</strain>
    </source>
</reference>